<dbReference type="Proteomes" id="UP000216442">
    <property type="component" value="Unassembled WGS sequence"/>
</dbReference>
<evidence type="ECO:0000256" key="5">
    <source>
        <dbReference type="ARBA" id="ARBA00022729"/>
    </source>
</evidence>
<keyword evidence="3 9" id="KW-0812">Transmembrane</keyword>
<evidence type="ECO:0000259" key="11">
    <source>
        <dbReference type="Pfam" id="PF05425"/>
    </source>
</evidence>
<feature type="transmembrane region" description="Helical" evidence="9">
    <location>
        <begin position="265"/>
        <end position="289"/>
    </location>
</feature>
<dbReference type="InterPro" id="IPR007348">
    <property type="entry name" value="CopC_dom"/>
</dbReference>
<feature type="domain" description="Copper resistance protein D" evidence="11">
    <location>
        <begin position="358"/>
        <end position="458"/>
    </location>
</feature>
<reference evidence="12 13" key="1">
    <citation type="submission" date="2017-08" db="EMBL/GenBank/DDBJ databases">
        <title>Mesorhizobium wenxinae sp. nov., a novel rhizobial species isolated from root nodules of chickpea (Cicer arietinum L.).</title>
        <authorList>
            <person name="Zhang J."/>
        </authorList>
    </citation>
    <scope>NUCLEOTIDE SEQUENCE [LARGE SCALE GENOMIC DNA]</scope>
    <source>
        <strain evidence="12 13">SDW018</strain>
    </source>
</reference>
<evidence type="ECO:0000256" key="1">
    <source>
        <dbReference type="ARBA" id="ARBA00004651"/>
    </source>
</evidence>
<dbReference type="GO" id="GO:0005507">
    <property type="term" value="F:copper ion binding"/>
    <property type="evidence" value="ECO:0007669"/>
    <property type="project" value="InterPro"/>
</dbReference>
<dbReference type="OrthoDB" id="8374223at2"/>
<dbReference type="EMBL" id="NPKJ01000044">
    <property type="protein sequence ID" value="PAQ09019.1"/>
    <property type="molecule type" value="Genomic_DNA"/>
</dbReference>
<gene>
    <name evidence="12" type="ORF">CIT26_14895</name>
</gene>
<dbReference type="SUPFAM" id="SSF81296">
    <property type="entry name" value="E set domains"/>
    <property type="match status" value="1"/>
</dbReference>
<dbReference type="InterPro" id="IPR014755">
    <property type="entry name" value="Cu-Rt/internalin_Ig-like"/>
</dbReference>
<evidence type="ECO:0000313" key="13">
    <source>
        <dbReference type="Proteomes" id="UP000216442"/>
    </source>
</evidence>
<evidence type="ECO:0000259" key="10">
    <source>
        <dbReference type="Pfam" id="PF04234"/>
    </source>
</evidence>
<dbReference type="GO" id="GO:0005886">
    <property type="term" value="C:plasma membrane"/>
    <property type="evidence" value="ECO:0007669"/>
    <property type="project" value="UniProtKB-SubCell"/>
</dbReference>
<proteinExistence type="predicted"/>
<keyword evidence="4" id="KW-0479">Metal-binding</keyword>
<dbReference type="Gene3D" id="2.60.40.1220">
    <property type="match status" value="1"/>
</dbReference>
<name>A0A271LLN0_9HYPH</name>
<comment type="subcellular location">
    <subcellularLocation>
        <location evidence="1">Cell membrane</location>
        <topology evidence="1">Multi-pass membrane protein</topology>
    </subcellularLocation>
</comment>
<dbReference type="PANTHER" id="PTHR34820">
    <property type="entry name" value="INNER MEMBRANE PROTEIN YEBZ"/>
    <property type="match status" value="1"/>
</dbReference>
<evidence type="ECO:0000256" key="8">
    <source>
        <dbReference type="ARBA" id="ARBA00023136"/>
    </source>
</evidence>
<dbReference type="Pfam" id="PF05425">
    <property type="entry name" value="CopD"/>
    <property type="match status" value="1"/>
</dbReference>
<feature type="transmembrane region" description="Helical" evidence="9">
    <location>
        <begin position="224"/>
        <end position="245"/>
    </location>
</feature>
<evidence type="ECO:0000313" key="12">
    <source>
        <dbReference type="EMBL" id="PAQ09019.1"/>
    </source>
</evidence>
<evidence type="ECO:0000256" key="9">
    <source>
        <dbReference type="SAM" id="Phobius"/>
    </source>
</evidence>
<dbReference type="GO" id="GO:0006825">
    <property type="term" value="P:copper ion transport"/>
    <property type="evidence" value="ECO:0007669"/>
    <property type="project" value="InterPro"/>
</dbReference>
<keyword evidence="7" id="KW-0186">Copper</keyword>
<feature type="transmembrane region" description="Helical" evidence="9">
    <location>
        <begin position="296"/>
        <end position="315"/>
    </location>
</feature>
<sequence length="580" mass="60393">MRWNIRRPASSCCRRNDLLAARFVRKCASLLHGGDVSAAFLQWTVCAAGQRIGRFAVGLLAAIVLLAIIAAPSQAFAHAALVTTEPADGAVLAQSPAQLSLTFSEPVSPLVLTLVRPDGTAIPLTSFRLNGQTIEIDNPQTLGSGTHVLSWRVISADGHPVGGSVLFSIGAPSAAPAVSEAVDRGLRSAIWIGKVFLYVGLFLGVGGAFAIAWLAKGGRSGQRFVIAAILCGLVAAPLSLGFQGLDALGAPLVRLAQPGVWRAGLGTSFGWTVLVALVALGLGLLSLVGPRGGAKLSALAGLAGVGAALAASGHASAAEPQWLTRPMVFLHGAGIAFWAGALRPLGLAMRWKPVEAAPFLRRFSQAILLVVAMLAATGIVLAIIQVQAPAALLETAYGRLLLVKLALLFFLFTLAATNRWKLTGPAEAGETEVQRRLVRSIAIEMLIVLAIFGVAAGWRFTPPPRALAIAAAQPALVHIHTPKAMADLSITPGHVGPVAASIVIMTGDFGPLDAEQVTLVLSKPDSGIEPIKRAATKPGDGIWRVDGLVVPVPGRWTARLDILISDFEMVKIEAPIDIRP</sequence>
<dbReference type="GO" id="GO:0042597">
    <property type="term" value="C:periplasmic space"/>
    <property type="evidence" value="ECO:0007669"/>
    <property type="project" value="InterPro"/>
</dbReference>
<dbReference type="Pfam" id="PF04234">
    <property type="entry name" value="CopC"/>
    <property type="match status" value="1"/>
</dbReference>
<feature type="transmembrane region" description="Helical" evidence="9">
    <location>
        <begin position="327"/>
        <end position="345"/>
    </location>
</feature>
<evidence type="ECO:0000256" key="7">
    <source>
        <dbReference type="ARBA" id="ARBA00023008"/>
    </source>
</evidence>
<dbReference type="GO" id="GO:0046688">
    <property type="term" value="P:response to copper ion"/>
    <property type="evidence" value="ECO:0007669"/>
    <property type="project" value="InterPro"/>
</dbReference>
<dbReference type="PANTHER" id="PTHR34820:SF4">
    <property type="entry name" value="INNER MEMBRANE PROTEIN YEBZ"/>
    <property type="match status" value="1"/>
</dbReference>
<keyword evidence="13" id="KW-1185">Reference proteome</keyword>
<dbReference type="AlphaFoldDB" id="A0A271LLN0"/>
<evidence type="ECO:0000256" key="4">
    <source>
        <dbReference type="ARBA" id="ARBA00022723"/>
    </source>
</evidence>
<evidence type="ECO:0000256" key="6">
    <source>
        <dbReference type="ARBA" id="ARBA00022989"/>
    </source>
</evidence>
<evidence type="ECO:0000256" key="3">
    <source>
        <dbReference type="ARBA" id="ARBA00022692"/>
    </source>
</evidence>
<accession>A0A271LLN0</accession>
<dbReference type="InterPro" id="IPR008457">
    <property type="entry name" value="Cu-R_CopD_dom"/>
</dbReference>
<keyword evidence="8 9" id="KW-0472">Membrane</keyword>
<keyword evidence="6 9" id="KW-1133">Transmembrane helix</keyword>
<feature type="transmembrane region" description="Helical" evidence="9">
    <location>
        <begin position="366"/>
        <end position="384"/>
    </location>
</feature>
<evidence type="ECO:0000256" key="2">
    <source>
        <dbReference type="ARBA" id="ARBA00022475"/>
    </source>
</evidence>
<feature type="domain" description="CopC" evidence="10">
    <location>
        <begin position="78"/>
        <end position="169"/>
    </location>
</feature>
<comment type="caution">
    <text evidence="12">The sequence shown here is derived from an EMBL/GenBank/DDBJ whole genome shotgun (WGS) entry which is preliminary data.</text>
</comment>
<dbReference type="InterPro" id="IPR014756">
    <property type="entry name" value="Ig_E-set"/>
</dbReference>
<organism evidence="12 13">
    <name type="scientific">Mesorhizobium temperatum</name>
    <dbReference type="NCBI Taxonomy" id="241416"/>
    <lineage>
        <taxon>Bacteria</taxon>
        <taxon>Pseudomonadati</taxon>
        <taxon>Pseudomonadota</taxon>
        <taxon>Alphaproteobacteria</taxon>
        <taxon>Hyphomicrobiales</taxon>
        <taxon>Phyllobacteriaceae</taxon>
        <taxon>Mesorhizobium</taxon>
    </lineage>
</organism>
<keyword evidence="2" id="KW-1003">Cell membrane</keyword>
<dbReference type="InterPro" id="IPR032694">
    <property type="entry name" value="CopC/D"/>
</dbReference>
<feature type="transmembrane region" description="Helical" evidence="9">
    <location>
        <begin position="52"/>
        <end position="71"/>
    </location>
</feature>
<keyword evidence="5" id="KW-0732">Signal</keyword>
<feature type="transmembrane region" description="Helical" evidence="9">
    <location>
        <begin position="396"/>
        <end position="416"/>
    </location>
</feature>
<protein>
    <submittedName>
        <fullName evidence="12">Copper resistance protein CopC</fullName>
    </submittedName>
</protein>
<feature type="transmembrane region" description="Helical" evidence="9">
    <location>
        <begin position="195"/>
        <end position="215"/>
    </location>
</feature>
<feature type="transmembrane region" description="Helical" evidence="9">
    <location>
        <begin position="437"/>
        <end position="458"/>
    </location>
</feature>